<protein>
    <recommendedName>
        <fullName evidence="7">THAP-type domain-containing protein</fullName>
    </recommendedName>
</protein>
<reference evidence="8" key="1">
    <citation type="submission" date="2022-01" db="EMBL/GenBank/DDBJ databases">
        <authorList>
            <person name="King R."/>
        </authorList>
    </citation>
    <scope>NUCLEOTIDE SEQUENCE</scope>
</reference>
<dbReference type="AlphaFoldDB" id="A0A9P0CUY1"/>
<gene>
    <name evidence="8" type="ORF">PSYICH_LOCUS6942</name>
</gene>
<evidence type="ECO:0000256" key="2">
    <source>
        <dbReference type="ARBA" id="ARBA00022771"/>
    </source>
</evidence>
<dbReference type="PROSITE" id="PS50950">
    <property type="entry name" value="ZF_THAP"/>
    <property type="match status" value="1"/>
</dbReference>
<dbReference type="SMART" id="SM00980">
    <property type="entry name" value="THAP"/>
    <property type="match status" value="1"/>
</dbReference>
<dbReference type="OrthoDB" id="7331812at2759"/>
<dbReference type="SMART" id="SM00692">
    <property type="entry name" value="DM3"/>
    <property type="match status" value="1"/>
</dbReference>
<evidence type="ECO:0000256" key="6">
    <source>
        <dbReference type="SAM" id="MobiDB-lite"/>
    </source>
</evidence>
<feature type="domain" description="THAP-type" evidence="7">
    <location>
        <begin position="1"/>
        <end position="91"/>
    </location>
</feature>
<evidence type="ECO:0000256" key="4">
    <source>
        <dbReference type="ARBA" id="ARBA00023125"/>
    </source>
</evidence>
<organism evidence="8 9">
    <name type="scientific">Psylliodes chrysocephalus</name>
    <dbReference type="NCBI Taxonomy" id="3402493"/>
    <lineage>
        <taxon>Eukaryota</taxon>
        <taxon>Metazoa</taxon>
        <taxon>Ecdysozoa</taxon>
        <taxon>Arthropoda</taxon>
        <taxon>Hexapoda</taxon>
        <taxon>Insecta</taxon>
        <taxon>Pterygota</taxon>
        <taxon>Neoptera</taxon>
        <taxon>Endopterygota</taxon>
        <taxon>Coleoptera</taxon>
        <taxon>Polyphaga</taxon>
        <taxon>Cucujiformia</taxon>
        <taxon>Chrysomeloidea</taxon>
        <taxon>Chrysomelidae</taxon>
        <taxon>Galerucinae</taxon>
        <taxon>Alticini</taxon>
        <taxon>Psylliodes</taxon>
    </lineage>
</organism>
<sequence>MVCCAVTGCTSNNNKKAKNYSPNCRYFTFPTAKETRKMWVQKCYQKHNFNVKNARICWKHFSDEDFCIKEKILKLPKNKWKLKEDAVPLLNLPKSPKPKTSNQKNRNERIKKRNLLKNLQNTQENEDPTLNNNGVGEVPVVDTMNTIELEPTVTSNNRDTGSQTVRLQEESELLKKVRDLQKENLYLKQLLQKKTQEKNWLNKYLLKGSSES</sequence>
<dbReference type="InterPro" id="IPR026516">
    <property type="entry name" value="THAP1/10"/>
</dbReference>
<keyword evidence="2 5" id="KW-0863">Zinc-finger</keyword>
<evidence type="ECO:0000313" key="8">
    <source>
        <dbReference type="EMBL" id="CAH1106300.1"/>
    </source>
</evidence>
<dbReference type="EMBL" id="OV651814">
    <property type="protein sequence ID" value="CAH1106300.1"/>
    <property type="molecule type" value="Genomic_DNA"/>
</dbReference>
<dbReference type="Pfam" id="PF05485">
    <property type="entry name" value="THAP"/>
    <property type="match status" value="1"/>
</dbReference>
<evidence type="ECO:0000256" key="1">
    <source>
        <dbReference type="ARBA" id="ARBA00022723"/>
    </source>
</evidence>
<keyword evidence="1" id="KW-0479">Metal-binding</keyword>
<dbReference type="InterPro" id="IPR006612">
    <property type="entry name" value="THAP_Znf"/>
</dbReference>
<keyword evidence="4 5" id="KW-0238">DNA-binding</keyword>
<evidence type="ECO:0000256" key="5">
    <source>
        <dbReference type="PROSITE-ProRule" id="PRU00309"/>
    </source>
</evidence>
<dbReference type="GO" id="GO:0008270">
    <property type="term" value="F:zinc ion binding"/>
    <property type="evidence" value="ECO:0007669"/>
    <property type="project" value="UniProtKB-KW"/>
</dbReference>
<dbReference type="SUPFAM" id="SSF57716">
    <property type="entry name" value="Glucocorticoid receptor-like (DNA-binding domain)"/>
    <property type="match status" value="1"/>
</dbReference>
<evidence type="ECO:0000259" key="7">
    <source>
        <dbReference type="PROSITE" id="PS50950"/>
    </source>
</evidence>
<keyword evidence="3" id="KW-0862">Zinc</keyword>
<dbReference type="GO" id="GO:0043565">
    <property type="term" value="F:sequence-specific DNA binding"/>
    <property type="evidence" value="ECO:0007669"/>
    <property type="project" value="InterPro"/>
</dbReference>
<name>A0A9P0CUY1_9CUCU</name>
<keyword evidence="9" id="KW-1185">Reference proteome</keyword>
<feature type="region of interest" description="Disordered" evidence="6">
    <location>
        <begin position="90"/>
        <end position="114"/>
    </location>
</feature>
<dbReference type="PANTHER" id="PTHR46600:SF11">
    <property type="entry name" value="THAP DOMAIN-CONTAINING PROTEIN 10"/>
    <property type="match status" value="1"/>
</dbReference>
<evidence type="ECO:0000313" key="9">
    <source>
        <dbReference type="Proteomes" id="UP001153636"/>
    </source>
</evidence>
<evidence type="ECO:0000256" key="3">
    <source>
        <dbReference type="ARBA" id="ARBA00022833"/>
    </source>
</evidence>
<proteinExistence type="predicted"/>
<dbReference type="Proteomes" id="UP001153636">
    <property type="component" value="Chromosome 2"/>
</dbReference>
<accession>A0A9P0CUY1</accession>
<dbReference type="PANTHER" id="PTHR46600">
    <property type="entry name" value="THAP DOMAIN-CONTAINING"/>
    <property type="match status" value="1"/>
</dbReference>